<dbReference type="EMBL" id="CACVKT020005823">
    <property type="protein sequence ID" value="CAC5398141.1"/>
    <property type="molecule type" value="Genomic_DNA"/>
</dbReference>
<sequence>MKVQKRSVLLPWILMMLIFIATEATWQTSLGKIGSSLKANQHLAREQLGKIEKYLKDDDGSNAISSTIEAVGSAAPSLTSGDVAEIVSGTLDILSSITELIPKVGPIISSIFMVISGLVSSIGGGETDIGSVVRKAIDEALRKFDDSNLRAESILYLESILRFISIP</sequence>
<evidence type="ECO:0000313" key="2">
    <source>
        <dbReference type="EMBL" id="CAC5398141.1"/>
    </source>
</evidence>
<feature type="signal peptide" evidence="1">
    <location>
        <begin position="1"/>
        <end position="24"/>
    </location>
</feature>
<organism evidence="2 3">
    <name type="scientific">Mytilus coruscus</name>
    <name type="common">Sea mussel</name>
    <dbReference type="NCBI Taxonomy" id="42192"/>
    <lineage>
        <taxon>Eukaryota</taxon>
        <taxon>Metazoa</taxon>
        <taxon>Spiralia</taxon>
        <taxon>Lophotrochozoa</taxon>
        <taxon>Mollusca</taxon>
        <taxon>Bivalvia</taxon>
        <taxon>Autobranchia</taxon>
        <taxon>Pteriomorphia</taxon>
        <taxon>Mytilida</taxon>
        <taxon>Mytiloidea</taxon>
        <taxon>Mytilidae</taxon>
        <taxon>Mytilinae</taxon>
        <taxon>Mytilus</taxon>
    </lineage>
</organism>
<evidence type="ECO:0000256" key="1">
    <source>
        <dbReference type="SAM" id="SignalP"/>
    </source>
</evidence>
<keyword evidence="3" id="KW-1185">Reference proteome</keyword>
<accession>A0A6J8CQS3</accession>
<gene>
    <name evidence="2" type="ORF">MCOR_32530</name>
</gene>
<dbReference type="AlphaFoldDB" id="A0A6J8CQS3"/>
<reference evidence="2 3" key="1">
    <citation type="submission" date="2020-06" db="EMBL/GenBank/DDBJ databases">
        <authorList>
            <person name="Li R."/>
            <person name="Bekaert M."/>
        </authorList>
    </citation>
    <scope>NUCLEOTIDE SEQUENCE [LARGE SCALE GENOMIC DNA]</scope>
    <source>
        <strain evidence="3">wild</strain>
    </source>
</reference>
<feature type="chain" id="PRO_5026785718" evidence="1">
    <location>
        <begin position="25"/>
        <end position="167"/>
    </location>
</feature>
<protein>
    <submittedName>
        <fullName evidence="2">Uncharacterized protein</fullName>
    </submittedName>
</protein>
<evidence type="ECO:0000313" key="3">
    <source>
        <dbReference type="Proteomes" id="UP000507470"/>
    </source>
</evidence>
<dbReference type="Proteomes" id="UP000507470">
    <property type="component" value="Unassembled WGS sequence"/>
</dbReference>
<proteinExistence type="predicted"/>
<name>A0A6J8CQS3_MYTCO</name>
<keyword evidence="1" id="KW-0732">Signal</keyword>